<reference evidence="3" key="1">
    <citation type="journal article" date="2015" name="MBio">
        <title>Genome-Resolved Metagenomic Analysis Reveals Roles for Candidate Phyla and Other Microbial Community Members in Biogeochemical Transformations in Oil Reservoirs.</title>
        <authorList>
            <person name="Hu P."/>
            <person name="Tom L."/>
            <person name="Singh A."/>
            <person name="Thomas B.C."/>
            <person name="Baker B.J."/>
            <person name="Piceno Y.M."/>
            <person name="Andersen G.L."/>
            <person name="Banfield J.F."/>
        </authorList>
    </citation>
    <scope>NUCLEOTIDE SEQUENCE [LARGE SCALE GENOMIC DNA]</scope>
</reference>
<dbReference type="EMBL" id="LGGH01000046">
    <property type="protein sequence ID" value="KUK68013.1"/>
    <property type="molecule type" value="Genomic_DNA"/>
</dbReference>
<dbReference type="GO" id="GO:0016887">
    <property type="term" value="F:ATP hydrolysis activity"/>
    <property type="evidence" value="ECO:0007669"/>
    <property type="project" value="InterPro"/>
</dbReference>
<feature type="domain" description="ATPase AAA-type core" evidence="1">
    <location>
        <begin position="21"/>
        <end position="46"/>
    </location>
</feature>
<dbReference type="Pfam" id="PF00004">
    <property type="entry name" value="AAA"/>
    <property type="match status" value="1"/>
</dbReference>
<evidence type="ECO:0000313" key="2">
    <source>
        <dbReference type="EMBL" id="KUK68013.1"/>
    </source>
</evidence>
<gene>
    <name evidence="2" type="ORF">XD86_0458</name>
</gene>
<evidence type="ECO:0000259" key="1">
    <source>
        <dbReference type="Pfam" id="PF00004"/>
    </source>
</evidence>
<organism evidence="2 3">
    <name type="scientific">Mesotoga infera</name>
    <dbReference type="NCBI Taxonomy" id="1236046"/>
    <lineage>
        <taxon>Bacteria</taxon>
        <taxon>Thermotogati</taxon>
        <taxon>Thermotogota</taxon>
        <taxon>Thermotogae</taxon>
        <taxon>Kosmotogales</taxon>
        <taxon>Kosmotogaceae</taxon>
        <taxon>Mesotoga</taxon>
    </lineage>
</organism>
<dbReference type="SUPFAM" id="SSF52540">
    <property type="entry name" value="P-loop containing nucleoside triphosphate hydrolases"/>
    <property type="match status" value="1"/>
</dbReference>
<dbReference type="Proteomes" id="UP000054260">
    <property type="component" value="Unassembled WGS sequence"/>
</dbReference>
<feature type="non-terminal residue" evidence="2">
    <location>
        <position position="48"/>
    </location>
</feature>
<evidence type="ECO:0000313" key="3">
    <source>
        <dbReference type="Proteomes" id="UP000054260"/>
    </source>
</evidence>
<dbReference type="Gene3D" id="3.40.50.300">
    <property type="entry name" value="P-loop containing nucleotide triphosphate hydrolases"/>
    <property type="match status" value="1"/>
</dbReference>
<dbReference type="InterPro" id="IPR027417">
    <property type="entry name" value="P-loop_NTPase"/>
</dbReference>
<accession>A0A101H0D8</accession>
<dbReference type="AlphaFoldDB" id="A0A101H0D8"/>
<dbReference type="GO" id="GO:0005524">
    <property type="term" value="F:ATP binding"/>
    <property type="evidence" value="ECO:0007669"/>
    <property type="project" value="InterPro"/>
</dbReference>
<sequence>MKVQDVKHLSRKIMESGEIPLLWGHFGVGKTDLAREIAAETGRELIIL</sequence>
<protein>
    <submittedName>
        <fullName evidence="2">MoxR-like ATPase</fullName>
    </submittedName>
</protein>
<proteinExistence type="predicted"/>
<comment type="caution">
    <text evidence="2">The sequence shown here is derived from an EMBL/GenBank/DDBJ whole genome shotgun (WGS) entry which is preliminary data.</text>
</comment>
<name>A0A101H0D8_9BACT</name>
<dbReference type="InterPro" id="IPR003959">
    <property type="entry name" value="ATPase_AAA_core"/>
</dbReference>